<reference evidence="9" key="1">
    <citation type="journal article" date="2020" name="Stud. Mycol.">
        <title>101 Dothideomycetes genomes: a test case for predicting lifestyles and emergence of pathogens.</title>
        <authorList>
            <person name="Haridas S."/>
            <person name="Albert R."/>
            <person name="Binder M."/>
            <person name="Bloem J."/>
            <person name="Labutti K."/>
            <person name="Salamov A."/>
            <person name="Andreopoulos B."/>
            <person name="Baker S."/>
            <person name="Barry K."/>
            <person name="Bills G."/>
            <person name="Bluhm B."/>
            <person name="Cannon C."/>
            <person name="Castanera R."/>
            <person name="Culley D."/>
            <person name="Daum C."/>
            <person name="Ezra D."/>
            <person name="Gonzalez J."/>
            <person name="Henrissat B."/>
            <person name="Kuo A."/>
            <person name="Liang C."/>
            <person name="Lipzen A."/>
            <person name="Lutzoni F."/>
            <person name="Magnuson J."/>
            <person name="Mondo S."/>
            <person name="Nolan M."/>
            <person name="Ohm R."/>
            <person name="Pangilinan J."/>
            <person name="Park H.-J."/>
            <person name="Ramirez L."/>
            <person name="Alfaro M."/>
            <person name="Sun H."/>
            <person name="Tritt A."/>
            <person name="Yoshinaga Y."/>
            <person name="Zwiers L.-H."/>
            <person name="Turgeon B."/>
            <person name="Goodwin S."/>
            <person name="Spatafora J."/>
            <person name="Crous P."/>
            <person name="Grigoriev I."/>
        </authorList>
    </citation>
    <scope>NUCLEOTIDE SEQUENCE</scope>
    <source>
        <strain evidence="9">CBS 113979</strain>
    </source>
</reference>
<dbReference type="GO" id="GO:0016491">
    <property type="term" value="F:oxidoreductase activity"/>
    <property type="evidence" value="ECO:0007669"/>
    <property type="project" value="UniProtKB-KW"/>
</dbReference>
<dbReference type="InterPro" id="IPR001433">
    <property type="entry name" value="OxRdtase_FAD/NAD-bd"/>
</dbReference>
<keyword evidence="5" id="KW-0560">Oxidoreductase</keyword>
<dbReference type="PANTHER" id="PTHR19370:SF189">
    <property type="entry name" value="CYTOCHROME C MITOCHONDRIAL IMPORT FACTOR CYC2"/>
    <property type="match status" value="1"/>
</dbReference>
<dbReference type="InterPro" id="IPR017927">
    <property type="entry name" value="FAD-bd_FR_type"/>
</dbReference>
<dbReference type="InterPro" id="IPR017938">
    <property type="entry name" value="Riboflavin_synthase-like_b-brl"/>
</dbReference>
<feature type="region of interest" description="Disordered" evidence="7">
    <location>
        <begin position="53"/>
        <end position="76"/>
    </location>
</feature>
<dbReference type="Gene3D" id="3.40.50.80">
    <property type="entry name" value="Nucleotide-binding domain of ferredoxin-NADP reductase (FNR) module"/>
    <property type="match status" value="1"/>
</dbReference>
<sequence>MVGTAIWNQVRIAREDRFSSLLNPSEFTPYRLKKVEYASSNSSLFTLRAPRRGSVRWDDGGENDEDTEGEKEDGEGELRELLREAWKRGVWSVQIKQPQLQIARSYTPLPPITSTSPPTPPSPSSTTTTTKSTSTSSTADLPPVKPIANPSSVSDIPPQETDLRFYIRQHTSGELSRYLHAIPPNERVFVRGPYLELEIPEHVEEVVFIAGGTGIAPAMQIADLMARRERGGKLTVLWACRMRDECAGGVSASESGAGVEGGAGSGQHPPSSPSSWRNWLSLTNPSPPPPSSSPRRKSPIVTSLESLQSRLNAHPTAPTSSLHIEYFVDAENKMLKPASVLKHLKNGDGSLKQGTEGARMIVVSGPEGFVNLWAGPKMWAGGKEVQGGVGGWLRGLAGEGGEKGWRVWKL</sequence>
<dbReference type="PROSITE" id="PS51384">
    <property type="entry name" value="FAD_FR"/>
    <property type="match status" value="1"/>
</dbReference>
<dbReference type="Proteomes" id="UP000800041">
    <property type="component" value="Unassembled WGS sequence"/>
</dbReference>
<evidence type="ECO:0000256" key="6">
    <source>
        <dbReference type="PIRSR" id="PIRSR601834-1"/>
    </source>
</evidence>
<feature type="region of interest" description="Disordered" evidence="7">
    <location>
        <begin position="249"/>
        <end position="300"/>
    </location>
</feature>
<evidence type="ECO:0000256" key="2">
    <source>
        <dbReference type="ARBA" id="ARBA00006105"/>
    </source>
</evidence>
<dbReference type="PANTHER" id="PTHR19370">
    <property type="entry name" value="NADH-CYTOCHROME B5 REDUCTASE"/>
    <property type="match status" value="1"/>
</dbReference>
<dbReference type="AlphaFoldDB" id="A0A6G1HAN7"/>
<feature type="binding site" evidence="6">
    <location>
        <position position="176"/>
    </location>
    <ligand>
        <name>FAD</name>
        <dbReference type="ChEBI" id="CHEBI:57692"/>
    </ligand>
</feature>
<evidence type="ECO:0000256" key="7">
    <source>
        <dbReference type="SAM" id="MobiDB-lite"/>
    </source>
</evidence>
<dbReference type="GO" id="GO:0005739">
    <property type="term" value="C:mitochondrion"/>
    <property type="evidence" value="ECO:0007669"/>
    <property type="project" value="TreeGrafter"/>
</dbReference>
<evidence type="ECO:0000256" key="3">
    <source>
        <dbReference type="ARBA" id="ARBA00022630"/>
    </source>
</evidence>
<accession>A0A6G1HAN7</accession>
<organism evidence="9 10">
    <name type="scientific">Aulographum hederae CBS 113979</name>
    <dbReference type="NCBI Taxonomy" id="1176131"/>
    <lineage>
        <taxon>Eukaryota</taxon>
        <taxon>Fungi</taxon>
        <taxon>Dikarya</taxon>
        <taxon>Ascomycota</taxon>
        <taxon>Pezizomycotina</taxon>
        <taxon>Dothideomycetes</taxon>
        <taxon>Pleosporomycetidae</taxon>
        <taxon>Aulographales</taxon>
        <taxon>Aulographaceae</taxon>
    </lineage>
</organism>
<feature type="domain" description="FAD-binding FR-type" evidence="8">
    <location>
        <begin position="25"/>
        <end position="200"/>
    </location>
</feature>
<dbReference type="OrthoDB" id="432685at2759"/>
<dbReference type="InterPro" id="IPR001834">
    <property type="entry name" value="CBR-like"/>
</dbReference>
<dbReference type="InterPro" id="IPR039261">
    <property type="entry name" value="FNR_nucleotide-bd"/>
</dbReference>
<evidence type="ECO:0000256" key="5">
    <source>
        <dbReference type="ARBA" id="ARBA00023002"/>
    </source>
</evidence>
<feature type="compositionally biased region" description="Low complexity" evidence="7">
    <location>
        <begin position="124"/>
        <end position="138"/>
    </location>
</feature>
<dbReference type="Pfam" id="PF00175">
    <property type="entry name" value="NAD_binding_1"/>
    <property type="match status" value="1"/>
</dbReference>
<feature type="region of interest" description="Disordered" evidence="7">
    <location>
        <begin position="107"/>
        <end position="158"/>
    </location>
</feature>
<evidence type="ECO:0000313" key="9">
    <source>
        <dbReference type="EMBL" id="KAF1990112.1"/>
    </source>
</evidence>
<keyword evidence="4 6" id="KW-0274">FAD</keyword>
<keyword evidence="10" id="KW-1185">Reference proteome</keyword>
<evidence type="ECO:0000259" key="8">
    <source>
        <dbReference type="PROSITE" id="PS51384"/>
    </source>
</evidence>
<keyword evidence="3 6" id="KW-0285">Flavoprotein</keyword>
<evidence type="ECO:0000256" key="1">
    <source>
        <dbReference type="ARBA" id="ARBA00001974"/>
    </source>
</evidence>
<dbReference type="SUPFAM" id="SSF63380">
    <property type="entry name" value="Riboflavin synthase domain-like"/>
    <property type="match status" value="1"/>
</dbReference>
<evidence type="ECO:0000313" key="10">
    <source>
        <dbReference type="Proteomes" id="UP000800041"/>
    </source>
</evidence>
<comment type="similarity">
    <text evidence="2">Belongs to the flavoprotein pyridine nucleotide cytochrome reductase family.</text>
</comment>
<evidence type="ECO:0000256" key="4">
    <source>
        <dbReference type="ARBA" id="ARBA00022827"/>
    </source>
</evidence>
<dbReference type="SUPFAM" id="SSF52343">
    <property type="entry name" value="Ferredoxin reductase-like, C-terminal NADP-linked domain"/>
    <property type="match status" value="1"/>
</dbReference>
<feature type="compositionally biased region" description="Acidic residues" evidence="7">
    <location>
        <begin position="60"/>
        <end position="75"/>
    </location>
</feature>
<gene>
    <name evidence="9" type="ORF">K402DRAFT_390418</name>
</gene>
<dbReference type="Gene3D" id="2.40.30.10">
    <property type="entry name" value="Translation factors"/>
    <property type="match status" value="1"/>
</dbReference>
<dbReference type="EMBL" id="ML977143">
    <property type="protein sequence ID" value="KAF1990112.1"/>
    <property type="molecule type" value="Genomic_DNA"/>
</dbReference>
<name>A0A6G1HAN7_9PEZI</name>
<comment type="cofactor">
    <cofactor evidence="1 6">
        <name>FAD</name>
        <dbReference type="ChEBI" id="CHEBI:57692"/>
    </cofactor>
</comment>
<protein>
    <recommendedName>
        <fullName evidence="8">FAD-binding FR-type domain-containing protein</fullName>
    </recommendedName>
</protein>
<proteinExistence type="inferred from homology"/>